<keyword evidence="2" id="KW-1185">Reference proteome</keyword>
<protein>
    <submittedName>
        <fullName evidence="1">Uncharacterized protein</fullName>
    </submittedName>
</protein>
<gene>
    <name evidence="1" type="ORF">H7C19_23625</name>
</gene>
<sequence>MPVDMTGMIWSGFRSSDDTFDFHLSAARSLGRTACSTTRSFTAR</sequence>
<reference evidence="1 2" key="1">
    <citation type="submission" date="2020-08" db="EMBL/GenBank/DDBJ databases">
        <title>Cohnella phylogeny.</title>
        <authorList>
            <person name="Dunlap C."/>
        </authorList>
    </citation>
    <scope>NUCLEOTIDE SEQUENCE [LARGE SCALE GENOMIC DNA]</scope>
    <source>
        <strain evidence="1 2">DSM 28246</strain>
    </source>
</reference>
<comment type="caution">
    <text evidence="1">The sequence shown here is derived from an EMBL/GenBank/DDBJ whole genome shotgun (WGS) entry which is preliminary data.</text>
</comment>
<dbReference type="AlphaFoldDB" id="A0A7X0VIH7"/>
<name>A0A7X0VIH7_9BACL</name>
<dbReference type="EMBL" id="JACJVP010000041">
    <property type="protein sequence ID" value="MBB6673674.1"/>
    <property type="molecule type" value="Genomic_DNA"/>
</dbReference>
<proteinExistence type="predicted"/>
<evidence type="ECO:0000313" key="1">
    <source>
        <dbReference type="EMBL" id="MBB6673674.1"/>
    </source>
</evidence>
<accession>A0A7X0VIH7</accession>
<organism evidence="1 2">
    <name type="scientific">Cohnella nanjingensis</name>
    <dbReference type="NCBI Taxonomy" id="1387779"/>
    <lineage>
        <taxon>Bacteria</taxon>
        <taxon>Bacillati</taxon>
        <taxon>Bacillota</taxon>
        <taxon>Bacilli</taxon>
        <taxon>Bacillales</taxon>
        <taxon>Paenibacillaceae</taxon>
        <taxon>Cohnella</taxon>
    </lineage>
</organism>
<evidence type="ECO:0000313" key="2">
    <source>
        <dbReference type="Proteomes" id="UP000547209"/>
    </source>
</evidence>
<dbReference type="Proteomes" id="UP000547209">
    <property type="component" value="Unassembled WGS sequence"/>
</dbReference>